<evidence type="ECO:0000256" key="1">
    <source>
        <dbReference type="SAM" id="MobiDB-lite"/>
    </source>
</evidence>
<keyword evidence="3" id="KW-1185">Reference proteome</keyword>
<sequence>MCFYSVPNSPTRGMLDATSDLGNTTTTTTTTTATTPETYEDANVHLDDFEFETSRRFDADHFVEDGNDGSDSETSQKSEVAMDDQQEERRKFQRKRHESLPAMAFADDFFSDGKVMPLNPPPCQKYSNANANNITSDNKVGKNSSSPTSNSPSPSPSNPRREKRGNHRRALSMLPLRACTQWDPDEFMDHEHERYRPNNHLKLNGSAAPIWMGTQKEGLCRPFDLELAKDEYLLRSQLEKLLIKN</sequence>
<dbReference type="Proteomes" id="UP000467840">
    <property type="component" value="Chromosome 2"/>
</dbReference>
<reference evidence="2 3" key="1">
    <citation type="journal article" date="2020" name="Mol. Plant">
        <title>The Chromosome-Based Rubber Tree Genome Provides New Insights into Spurge Genome Evolution and Rubber Biosynthesis.</title>
        <authorList>
            <person name="Liu J."/>
            <person name="Shi C."/>
            <person name="Shi C.C."/>
            <person name="Li W."/>
            <person name="Zhang Q.J."/>
            <person name="Zhang Y."/>
            <person name="Li K."/>
            <person name="Lu H.F."/>
            <person name="Shi C."/>
            <person name="Zhu S.T."/>
            <person name="Xiao Z.Y."/>
            <person name="Nan H."/>
            <person name="Yue Y."/>
            <person name="Zhu X.G."/>
            <person name="Wu Y."/>
            <person name="Hong X.N."/>
            <person name="Fan G.Y."/>
            <person name="Tong Y."/>
            <person name="Zhang D."/>
            <person name="Mao C.L."/>
            <person name="Liu Y.L."/>
            <person name="Hao S.J."/>
            <person name="Liu W.Q."/>
            <person name="Lv M.Q."/>
            <person name="Zhang H.B."/>
            <person name="Liu Y."/>
            <person name="Hu-Tang G.R."/>
            <person name="Wang J.P."/>
            <person name="Wang J.H."/>
            <person name="Sun Y.H."/>
            <person name="Ni S.B."/>
            <person name="Chen W.B."/>
            <person name="Zhang X.C."/>
            <person name="Jiao Y.N."/>
            <person name="Eichler E.E."/>
            <person name="Li G.H."/>
            <person name="Liu X."/>
            <person name="Gao L.Z."/>
        </authorList>
    </citation>
    <scope>NUCLEOTIDE SEQUENCE [LARGE SCALE GENOMIC DNA]</scope>
    <source>
        <strain evidence="3">cv. GT1</strain>
        <tissue evidence="2">Leaf</tissue>
    </source>
</reference>
<dbReference type="EMBL" id="JAAGAX010000015">
    <property type="protein sequence ID" value="KAF2291940.1"/>
    <property type="molecule type" value="Genomic_DNA"/>
</dbReference>
<feature type="compositionally biased region" description="Polar residues" evidence="1">
    <location>
        <begin position="125"/>
        <end position="142"/>
    </location>
</feature>
<evidence type="ECO:0000313" key="2">
    <source>
        <dbReference type="EMBL" id="KAF2291940.1"/>
    </source>
</evidence>
<feature type="region of interest" description="Disordered" evidence="1">
    <location>
        <begin position="1"/>
        <end position="35"/>
    </location>
</feature>
<proteinExistence type="predicted"/>
<name>A0A6A6KSG2_HEVBR</name>
<gene>
    <name evidence="2" type="ORF">GH714_042282</name>
</gene>
<feature type="region of interest" description="Disordered" evidence="1">
    <location>
        <begin position="116"/>
        <end position="170"/>
    </location>
</feature>
<comment type="caution">
    <text evidence="2">The sequence shown here is derived from an EMBL/GenBank/DDBJ whole genome shotgun (WGS) entry which is preliminary data.</text>
</comment>
<feature type="compositionally biased region" description="Low complexity" evidence="1">
    <location>
        <begin position="143"/>
        <end position="152"/>
    </location>
</feature>
<feature type="compositionally biased region" description="Basic residues" evidence="1">
    <location>
        <begin position="161"/>
        <end position="170"/>
    </location>
</feature>
<feature type="region of interest" description="Disordered" evidence="1">
    <location>
        <begin position="61"/>
        <end position="99"/>
    </location>
</feature>
<accession>A0A6A6KSG2</accession>
<protein>
    <submittedName>
        <fullName evidence="2">Uncharacterized protein</fullName>
    </submittedName>
</protein>
<evidence type="ECO:0000313" key="3">
    <source>
        <dbReference type="Proteomes" id="UP000467840"/>
    </source>
</evidence>
<dbReference type="AlphaFoldDB" id="A0A6A6KSG2"/>
<feature type="compositionally biased region" description="Low complexity" evidence="1">
    <location>
        <begin position="24"/>
        <end position="35"/>
    </location>
</feature>
<feature type="compositionally biased region" description="Polar residues" evidence="1">
    <location>
        <begin position="1"/>
        <end position="11"/>
    </location>
</feature>
<organism evidence="2 3">
    <name type="scientific">Hevea brasiliensis</name>
    <name type="common">Para rubber tree</name>
    <name type="synonym">Siphonia brasiliensis</name>
    <dbReference type="NCBI Taxonomy" id="3981"/>
    <lineage>
        <taxon>Eukaryota</taxon>
        <taxon>Viridiplantae</taxon>
        <taxon>Streptophyta</taxon>
        <taxon>Embryophyta</taxon>
        <taxon>Tracheophyta</taxon>
        <taxon>Spermatophyta</taxon>
        <taxon>Magnoliopsida</taxon>
        <taxon>eudicotyledons</taxon>
        <taxon>Gunneridae</taxon>
        <taxon>Pentapetalae</taxon>
        <taxon>rosids</taxon>
        <taxon>fabids</taxon>
        <taxon>Malpighiales</taxon>
        <taxon>Euphorbiaceae</taxon>
        <taxon>Crotonoideae</taxon>
        <taxon>Micrandreae</taxon>
        <taxon>Hevea</taxon>
    </lineage>
</organism>